<accession>I4DA41</accession>
<keyword evidence="2" id="KW-0012">Acyltransferase</keyword>
<reference evidence="4 5" key="1">
    <citation type="journal article" date="2012" name="J. Bacteriol.">
        <title>Complete genome sequences of Desulfosporosinus orientis DSM765T, Desulfosporosinus youngiae DSM17734T, Desulfosporosinus meridiei DSM13257T, and Desulfosporosinus acidiphilus DSM22704T.</title>
        <authorList>
            <person name="Pester M."/>
            <person name="Brambilla E."/>
            <person name="Alazard D."/>
            <person name="Rattei T."/>
            <person name="Weinmaier T."/>
            <person name="Han J."/>
            <person name="Lucas S."/>
            <person name="Lapidus A."/>
            <person name="Cheng J.F."/>
            <person name="Goodwin L."/>
            <person name="Pitluck S."/>
            <person name="Peters L."/>
            <person name="Ovchinnikova G."/>
            <person name="Teshima H."/>
            <person name="Detter J.C."/>
            <person name="Han C.S."/>
            <person name="Tapia R."/>
            <person name="Land M.L."/>
            <person name="Hauser L."/>
            <person name="Kyrpides N.C."/>
            <person name="Ivanova N.N."/>
            <person name="Pagani I."/>
            <person name="Huntmann M."/>
            <person name="Wei C.L."/>
            <person name="Davenport K.W."/>
            <person name="Daligault H."/>
            <person name="Chain P.S."/>
            <person name="Chen A."/>
            <person name="Mavromatis K."/>
            <person name="Markowitz V."/>
            <person name="Szeto E."/>
            <person name="Mikhailova N."/>
            <person name="Pati A."/>
            <person name="Wagner M."/>
            <person name="Woyke T."/>
            <person name="Ollivier B."/>
            <person name="Klenk H.P."/>
            <person name="Spring S."/>
            <person name="Loy A."/>
        </authorList>
    </citation>
    <scope>NUCLEOTIDE SEQUENCE [LARGE SCALE GENOMIC DNA]</scope>
    <source>
        <strain evidence="5">DSM 22704 / JCM 16185 / SJ4</strain>
    </source>
</reference>
<protein>
    <submittedName>
        <fullName evidence="4">Acetyltransferase</fullName>
    </submittedName>
</protein>
<dbReference type="AlphaFoldDB" id="I4DA41"/>
<feature type="domain" description="N-acetyltransferase" evidence="3">
    <location>
        <begin position="35"/>
        <end position="174"/>
    </location>
</feature>
<proteinExistence type="predicted"/>
<dbReference type="KEGG" id="dai:Desaci_3784"/>
<dbReference type="STRING" id="646529.Desaci_3784"/>
<dbReference type="SUPFAM" id="SSF55729">
    <property type="entry name" value="Acyl-CoA N-acyltransferases (Nat)"/>
    <property type="match status" value="1"/>
</dbReference>
<evidence type="ECO:0000313" key="5">
    <source>
        <dbReference type="Proteomes" id="UP000002892"/>
    </source>
</evidence>
<dbReference type="GO" id="GO:0016747">
    <property type="term" value="F:acyltransferase activity, transferring groups other than amino-acyl groups"/>
    <property type="evidence" value="ECO:0007669"/>
    <property type="project" value="InterPro"/>
</dbReference>
<dbReference type="InterPro" id="IPR000182">
    <property type="entry name" value="GNAT_dom"/>
</dbReference>
<evidence type="ECO:0000256" key="1">
    <source>
        <dbReference type="ARBA" id="ARBA00022679"/>
    </source>
</evidence>
<keyword evidence="5" id="KW-1185">Reference proteome</keyword>
<name>I4DA41_DESAJ</name>
<dbReference type="InterPro" id="IPR050680">
    <property type="entry name" value="YpeA/RimI_acetyltransf"/>
</dbReference>
<dbReference type="InterPro" id="IPR016181">
    <property type="entry name" value="Acyl_CoA_acyltransferase"/>
</dbReference>
<keyword evidence="1 4" id="KW-0808">Transferase</keyword>
<evidence type="ECO:0000313" key="4">
    <source>
        <dbReference type="EMBL" id="AFM42665.1"/>
    </source>
</evidence>
<dbReference type="OrthoDB" id="9795206at2"/>
<dbReference type="CDD" id="cd04301">
    <property type="entry name" value="NAT_SF"/>
    <property type="match status" value="1"/>
</dbReference>
<dbReference type="Proteomes" id="UP000002892">
    <property type="component" value="Chromosome"/>
</dbReference>
<evidence type="ECO:0000256" key="2">
    <source>
        <dbReference type="ARBA" id="ARBA00023315"/>
    </source>
</evidence>
<evidence type="ECO:0000259" key="3">
    <source>
        <dbReference type="PROSITE" id="PS51186"/>
    </source>
</evidence>
<dbReference type="RefSeq" id="WP_014828652.1">
    <property type="nucleotide sequence ID" value="NC_018068.1"/>
</dbReference>
<sequence length="174" mass="20089">MRVRQGSVRDWPFMYSLGKINIPDSASPWRKQPLEETLKYREAVLKGFWTWIQQTGSIVFIAEATSEDYEDYMERSSSTEADRNRSIGYLVLHPSSREELTGVYQGWIMDFGVLPEWRGQGIGKKLLKAAEDYCRQHDISYLGLACSTHNVPALHLYEKSGFVEERKIMVKCLS</sequence>
<dbReference type="HOGENOM" id="CLU_013985_36_4_9"/>
<dbReference type="PROSITE" id="PS51186">
    <property type="entry name" value="GNAT"/>
    <property type="match status" value="1"/>
</dbReference>
<dbReference type="eggNOG" id="COG0456">
    <property type="taxonomic scope" value="Bacteria"/>
</dbReference>
<dbReference type="Pfam" id="PF00583">
    <property type="entry name" value="Acetyltransf_1"/>
    <property type="match status" value="1"/>
</dbReference>
<organism evidence="4 5">
    <name type="scientific">Desulfosporosinus acidiphilus (strain DSM 22704 / JCM 16185 / SJ4)</name>
    <dbReference type="NCBI Taxonomy" id="646529"/>
    <lineage>
        <taxon>Bacteria</taxon>
        <taxon>Bacillati</taxon>
        <taxon>Bacillota</taxon>
        <taxon>Clostridia</taxon>
        <taxon>Eubacteriales</taxon>
        <taxon>Desulfitobacteriaceae</taxon>
        <taxon>Desulfosporosinus</taxon>
    </lineage>
</organism>
<dbReference type="Gene3D" id="3.40.630.30">
    <property type="match status" value="1"/>
</dbReference>
<dbReference type="PANTHER" id="PTHR43420">
    <property type="entry name" value="ACETYLTRANSFERASE"/>
    <property type="match status" value="1"/>
</dbReference>
<gene>
    <name evidence="4" type="ordered locus">Desaci_3784</name>
</gene>
<dbReference type="EMBL" id="CP003639">
    <property type="protein sequence ID" value="AFM42665.1"/>
    <property type="molecule type" value="Genomic_DNA"/>
</dbReference>